<dbReference type="GO" id="GO:0006508">
    <property type="term" value="P:proteolysis"/>
    <property type="evidence" value="ECO:0007669"/>
    <property type="project" value="UniProtKB-KW"/>
</dbReference>
<dbReference type="OMA" id="SHEILAY"/>
<evidence type="ECO:0000256" key="1">
    <source>
        <dbReference type="ARBA" id="ARBA00007447"/>
    </source>
</evidence>
<organism evidence="5 6">
    <name type="scientific">Kalanchoe fedtschenkoi</name>
    <name type="common">Lavender scallops</name>
    <name type="synonym">South American air plant</name>
    <dbReference type="NCBI Taxonomy" id="63787"/>
    <lineage>
        <taxon>Eukaryota</taxon>
        <taxon>Viridiplantae</taxon>
        <taxon>Streptophyta</taxon>
        <taxon>Embryophyta</taxon>
        <taxon>Tracheophyta</taxon>
        <taxon>Spermatophyta</taxon>
        <taxon>Magnoliopsida</taxon>
        <taxon>eudicotyledons</taxon>
        <taxon>Gunneridae</taxon>
        <taxon>Pentapetalae</taxon>
        <taxon>Saxifragales</taxon>
        <taxon>Crassulaceae</taxon>
        <taxon>Kalanchoe</taxon>
    </lineage>
</organism>
<evidence type="ECO:0000256" key="3">
    <source>
        <dbReference type="ARBA" id="ARBA00022801"/>
    </source>
</evidence>
<dbReference type="PANTHER" id="PTHR47967">
    <property type="entry name" value="OS07G0603500 PROTEIN-RELATED"/>
    <property type="match status" value="1"/>
</dbReference>
<protein>
    <recommendedName>
        <fullName evidence="4">Peptidase A1 domain-containing protein</fullName>
    </recommendedName>
</protein>
<dbReference type="Gene3D" id="2.40.70.10">
    <property type="entry name" value="Acid Proteases"/>
    <property type="match status" value="1"/>
</dbReference>
<accession>A0A7N0RHQ7</accession>
<keyword evidence="2" id="KW-0645">Protease</keyword>
<evidence type="ECO:0000313" key="6">
    <source>
        <dbReference type="Proteomes" id="UP000594263"/>
    </source>
</evidence>
<reference evidence="5" key="1">
    <citation type="submission" date="2021-01" db="UniProtKB">
        <authorList>
            <consortium name="EnsemblPlants"/>
        </authorList>
    </citation>
    <scope>IDENTIFICATION</scope>
</reference>
<evidence type="ECO:0000313" key="5">
    <source>
        <dbReference type="EnsemblPlants" id="Kaladp0011s0769.1.v1.1"/>
    </source>
</evidence>
<dbReference type="EnsemblPlants" id="Kaladp0011s0769.1.v1.1">
    <property type="protein sequence ID" value="Kaladp0011s0769.1.v1.1"/>
    <property type="gene ID" value="Kaladp0011s0769.v1.1"/>
</dbReference>
<dbReference type="SUPFAM" id="SSF50630">
    <property type="entry name" value="Acid proteases"/>
    <property type="match status" value="1"/>
</dbReference>
<evidence type="ECO:0000259" key="4">
    <source>
        <dbReference type="PROSITE" id="PS51767"/>
    </source>
</evidence>
<dbReference type="Pfam" id="PF14543">
    <property type="entry name" value="TAXi_N"/>
    <property type="match status" value="1"/>
</dbReference>
<feature type="domain" description="Peptidase A1" evidence="4">
    <location>
        <begin position="112"/>
        <end position="276"/>
    </location>
</feature>
<dbReference type="InterPro" id="IPR032861">
    <property type="entry name" value="TAXi_N"/>
</dbReference>
<dbReference type="Gramene" id="Kaladp0011s0769.1.v1.1">
    <property type="protein sequence ID" value="Kaladp0011s0769.1.v1.1"/>
    <property type="gene ID" value="Kaladp0011s0769.v1.1"/>
</dbReference>
<dbReference type="AlphaFoldDB" id="A0A7N0RHQ7"/>
<dbReference type="InterPro" id="IPR033121">
    <property type="entry name" value="PEPTIDASE_A1"/>
</dbReference>
<name>A0A7N0RHQ7_KALFE</name>
<dbReference type="InterPro" id="IPR051708">
    <property type="entry name" value="Plant_Aspart_Prot_A1"/>
</dbReference>
<dbReference type="GO" id="GO:0008233">
    <property type="term" value="F:peptidase activity"/>
    <property type="evidence" value="ECO:0007669"/>
    <property type="project" value="UniProtKB-KW"/>
</dbReference>
<dbReference type="Proteomes" id="UP000594263">
    <property type="component" value="Unplaced"/>
</dbReference>
<evidence type="ECO:0000256" key="2">
    <source>
        <dbReference type="ARBA" id="ARBA00022670"/>
    </source>
</evidence>
<dbReference type="InterPro" id="IPR021109">
    <property type="entry name" value="Peptidase_aspartic_dom_sf"/>
</dbReference>
<keyword evidence="6" id="KW-1185">Reference proteome</keyword>
<sequence>MNRSSCNKVVLKMLAFGQSPMWHTPGPNLLSNNSGGGACELTRSIINIENLSIELIHPYSSKFRFYQPNLTHSDMIQRLLLSPRPKRRISSNNTLLNMKVILPVLKRTTAAYLARINLGTFSRQRPIHKEYHLHFDTGSDMIWLQCEDCAKPGNRCFQQKSVPYPNRGSINYVPLPCDRHPLCIPGQCIETHCSYMVEYDEGSISHEILAYETLTFRSSCQQRWEMVRVVIGYGHKNKMVQFTDDTGVFGMSWGTHSFFNCKHCILIMNFKVTCEI</sequence>
<dbReference type="PROSITE" id="PS51767">
    <property type="entry name" value="PEPTIDASE_A1"/>
    <property type="match status" value="1"/>
</dbReference>
<keyword evidence="3" id="KW-0378">Hydrolase</keyword>
<proteinExistence type="inferred from homology"/>
<comment type="similarity">
    <text evidence="1">Belongs to the peptidase A1 family.</text>
</comment>